<keyword evidence="8" id="KW-0539">Nucleus</keyword>
<evidence type="ECO:0000256" key="3">
    <source>
        <dbReference type="ARBA" id="ARBA00022737"/>
    </source>
</evidence>
<feature type="region of interest" description="Disordered" evidence="10">
    <location>
        <begin position="172"/>
        <end position="226"/>
    </location>
</feature>
<protein>
    <recommendedName>
        <fullName evidence="11">C2H2-type domain-containing protein</fullName>
    </recommendedName>
</protein>
<sequence length="331" mass="35976">MEEIIITTHKSQTWLEDVGLISQGSTLVPVEVFINLNSATMNMDILEEFSGSNDQLVVKGKRSKRLRSSSSTSSSGGGCGFGGGGGEFNCNSMVSSPTSSTSTEEDEDMANCLILLARGGFSGETEEEIKRSENKFSSRKFTEMATTTNGKVGIYVYECKTCSRTFPSFQALGGHRASHKKPKPTADFDPKKLPTAAPSPDDLDDERKFTTPDAVTPPPSTQSLNKSFHAENKSKIHECSICGSEFASGQALGGHMRRHRSASNSNTIRSANDSSSNDAGEKTRNMLELDLNLPAPPEDDRDRRETKFHQFASNPQPRLVFSAAALVDCHY</sequence>
<evidence type="ECO:0000256" key="6">
    <source>
        <dbReference type="ARBA" id="ARBA00023015"/>
    </source>
</evidence>
<dbReference type="PROSITE" id="PS50157">
    <property type="entry name" value="ZINC_FINGER_C2H2_2"/>
    <property type="match status" value="2"/>
</dbReference>
<evidence type="ECO:0000256" key="10">
    <source>
        <dbReference type="SAM" id="MobiDB-lite"/>
    </source>
</evidence>
<keyword evidence="13" id="KW-1185">Reference proteome</keyword>
<dbReference type="Pfam" id="PF13912">
    <property type="entry name" value="zf-C2H2_6"/>
    <property type="match status" value="2"/>
</dbReference>
<dbReference type="Proteomes" id="UP001318860">
    <property type="component" value="Unassembled WGS sequence"/>
</dbReference>
<comment type="caution">
    <text evidence="12">The sequence shown here is derived from an EMBL/GenBank/DDBJ whole genome shotgun (WGS) entry which is preliminary data.</text>
</comment>
<keyword evidence="4 9" id="KW-0863">Zinc-finger</keyword>
<evidence type="ECO:0000313" key="13">
    <source>
        <dbReference type="Proteomes" id="UP001318860"/>
    </source>
</evidence>
<feature type="compositionally biased region" description="Polar residues" evidence="10">
    <location>
        <begin position="262"/>
        <end position="278"/>
    </location>
</feature>
<keyword evidence="3" id="KW-0677">Repeat</keyword>
<keyword evidence="5" id="KW-0862">Zinc</keyword>
<organism evidence="12 13">
    <name type="scientific">Rehmannia glutinosa</name>
    <name type="common">Chinese foxglove</name>
    <dbReference type="NCBI Taxonomy" id="99300"/>
    <lineage>
        <taxon>Eukaryota</taxon>
        <taxon>Viridiplantae</taxon>
        <taxon>Streptophyta</taxon>
        <taxon>Embryophyta</taxon>
        <taxon>Tracheophyta</taxon>
        <taxon>Spermatophyta</taxon>
        <taxon>Magnoliopsida</taxon>
        <taxon>eudicotyledons</taxon>
        <taxon>Gunneridae</taxon>
        <taxon>Pentapetalae</taxon>
        <taxon>asterids</taxon>
        <taxon>lamiids</taxon>
        <taxon>Lamiales</taxon>
        <taxon>Orobanchaceae</taxon>
        <taxon>Rehmannieae</taxon>
        <taxon>Rehmannia</taxon>
    </lineage>
</organism>
<evidence type="ECO:0000256" key="7">
    <source>
        <dbReference type="ARBA" id="ARBA00023163"/>
    </source>
</evidence>
<dbReference type="InterPro" id="IPR013087">
    <property type="entry name" value="Znf_C2H2_type"/>
</dbReference>
<evidence type="ECO:0000259" key="11">
    <source>
        <dbReference type="PROSITE" id="PS50157"/>
    </source>
</evidence>
<evidence type="ECO:0000256" key="1">
    <source>
        <dbReference type="ARBA" id="ARBA00004123"/>
    </source>
</evidence>
<evidence type="ECO:0000256" key="5">
    <source>
        <dbReference type="ARBA" id="ARBA00022833"/>
    </source>
</evidence>
<dbReference type="InterPro" id="IPR036236">
    <property type="entry name" value="Znf_C2H2_sf"/>
</dbReference>
<evidence type="ECO:0000256" key="2">
    <source>
        <dbReference type="ARBA" id="ARBA00022723"/>
    </source>
</evidence>
<name>A0ABR0W3R3_REHGL</name>
<dbReference type="SUPFAM" id="SSF57667">
    <property type="entry name" value="beta-beta-alpha zinc fingers"/>
    <property type="match status" value="1"/>
</dbReference>
<evidence type="ECO:0000256" key="8">
    <source>
        <dbReference type="ARBA" id="ARBA00023242"/>
    </source>
</evidence>
<dbReference type="PANTHER" id="PTHR26374">
    <property type="entry name" value="ZINC FINGER PROTEIN ZAT5"/>
    <property type="match status" value="1"/>
</dbReference>
<reference evidence="12 13" key="1">
    <citation type="journal article" date="2021" name="Comput. Struct. Biotechnol. J.">
        <title>De novo genome assembly of the potent medicinal plant Rehmannia glutinosa using nanopore technology.</title>
        <authorList>
            <person name="Ma L."/>
            <person name="Dong C."/>
            <person name="Song C."/>
            <person name="Wang X."/>
            <person name="Zheng X."/>
            <person name="Niu Y."/>
            <person name="Chen S."/>
            <person name="Feng W."/>
        </authorList>
    </citation>
    <scope>NUCLEOTIDE SEQUENCE [LARGE SCALE GENOMIC DNA]</scope>
    <source>
        <strain evidence="12">DH-2019</strain>
    </source>
</reference>
<comment type="subcellular location">
    <subcellularLocation>
        <location evidence="1">Nucleus</location>
    </subcellularLocation>
</comment>
<proteinExistence type="predicted"/>
<evidence type="ECO:0000313" key="12">
    <source>
        <dbReference type="EMBL" id="KAK6141967.1"/>
    </source>
</evidence>
<accession>A0ABR0W3R3</accession>
<dbReference type="PANTHER" id="PTHR26374:SF466">
    <property type="entry name" value="OS09G0122000 PROTEIN"/>
    <property type="match status" value="1"/>
</dbReference>
<feature type="domain" description="C2H2-type" evidence="11">
    <location>
        <begin position="157"/>
        <end position="184"/>
    </location>
</feature>
<dbReference type="EMBL" id="JABTTQ020000026">
    <property type="protein sequence ID" value="KAK6141967.1"/>
    <property type="molecule type" value="Genomic_DNA"/>
</dbReference>
<dbReference type="Gene3D" id="3.30.160.60">
    <property type="entry name" value="Classic Zinc Finger"/>
    <property type="match status" value="1"/>
</dbReference>
<evidence type="ECO:0000256" key="4">
    <source>
        <dbReference type="ARBA" id="ARBA00022771"/>
    </source>
</evidence>
<feature type="region of interest" description="Disordered" evidence="10">
    <location>
        <begin position="253"/>
        <end position="281"/>
    </location>
</feature>
<gene>
    <name evidence="12" type="ORF">DH2020_020754</name>
</gene>
<evidence type="ECO:0000256" key="9">
    <source>
        <dbReference type="PROSITE-ProRule" id="PRU00042"/>
    </source>
</evidence>
<feature type="domain" description="C2H2-type" evidence="11">
    <location>
        <begin position="237"/>
        <end position="264"/>
    </location>
</feature>
<dbReference type="SMART" id="SM00355">
    <property type="entry name" value="ZnF_C2H2"/>
    <property type="match status" value="2"/>
</dbReference>
<keyword evidence="7" id="KW-0804">Transcription</keyword>
<dbReference type="PROSITE" id="PS00028">
    <property type="entry name" value="ZINC_FINGER_C2H2_1"/>
    <property type="match status" value="2"/>
</dbReference>
<keyword evidence="2" id="KW-0479">Metal-binding</keyword>
<keyword evidence="6" id="KW-0805">Transcription regulation</keyword>